<proteinExistence type="predicted"/>
<keyword evidence="5" id="KW-1185">Reference proteome</keyword>
<dbReference type="Gene3D" id="2.120.10.30">
    <property type="entry name" value="TolB, C-terminal domain"/>
    <property type="match status" value="2"/>
</dbReference>
<dbReference type="PANTHER" id="PTHR25462">
    <property type="entry name" value="BONUS, ISOFORM C-RELATED"/>
    <property type="match status" value="1"/>
</dbReference>
<keyword evidence="2" id="KW-0175">Coiled coil</keyword>
<evidence type="ECO:0000259" key="3">
    <source>
        <dbReference type="PROSITE" id="PS50119"/>
    </source>
</evidence>
<dbReference type="GO" id="GO:0008270">
    <property type="term" value="F:zinc ion binding"/>
    <property type="evidence" value="ECO:0007669"/>
    <property type="project" value="UniProtKB-KW"/>
</dbReference>
<dbReference type="InterPro" id="IPR011042">
    <property type="entry name" value="6-blade_b-propeller_TolB-like"/>
</dbReference>
<keyword evidence="1" id="KW-0479">Metal-binding</keyword>
<feature type="coiled-coil region" evidence="2">
    <location>
        <begin position="142"/>
        <end position="219"/>
    </location>
</feature>
<comment type="caution">
    <text evidence="4">The sequence shown here is derived from an EMBL/GenBank/DDBJ whole genome shotgun (WGS) entry which is preliminary data.</text>
</comment>
<dbReference type="CDD" id="cd19757">
    <property type="entry name" value="Bbox1"/>
    <property type="match status" value="1"/>
</dbReference>
<name>A0AA88XZI5_PINIB</name>
<dbReference type="InterPro" id="IPR000315">
    <property type="entry name" value="Znf_B-box"/>
</dbReference>
<accession>A0AA88XZI5</accession>
<reference evidence="4" key="1">
    <citation type="submission" date="2019-08" db="EMBL/GenBank/DDBJ databases">
        <title>The improved chromosome-level genome for the pearl oyster Pinctada fucata martensii using PacBio sequencing and Hi-C.</title>
        <authorList>
            <person name="Zheng Z."/>
        </authorList>
    </citation>
    <scope>NUCLEOTIDE SEQUENCE</scope>
    <source>
        <strain evidence="4">ZZ-2019</strain>
        <tissue evidence="4">Adductor muscle</tissue>
    </source>
</reference>
<dbReference type="Pfam" id="PF00643">
    <property type="entry name" value="zf-B_box"/>
    <property type="match status" value="1"/>
</dbReference>
<organism evidence="4 5">
    <name type="scientific">Pinctada imbricata</name>
    <name type="common">Atlantic pearl-oyster</name>
    <name type="synonym">Pinctada martensii</name>
    <dbReference type="NCBI Taxonomy" id="66713"/>
    <lineage>
        <taxon>Eukaryota</taxon>
        <taxon>Metazoa</taxon>
        <taxon>Spiralia</taxon>
        <taxon>Lophotrochozoa</taxon>
        <taxon>Mollusca</taxon>
        <taxon>Bivalvia</taxon>
        <taxon>Autobranchia</taxon>
        <taxon>Pteriomorphia</taxon>
        <taxon>Pterioida</taxon>
        <taxon>Pterioidea</taxon>
        <taxon>Pteriidae</taxon>
        <taxon>Pinctada</taxon>
    </lineage>
</organism>
<dbReference type="Proteomes" id="UP001186944">
    <property type="component" value="Unassembled WGS sequence"/>
</dbReference>
<sequence length="560" mass="63219">MNDNSTTTFPTQIVVTCGFCDGTTDVKWFCKSCAASMCNTCKTSHLKITAFKNHVIVPRTNDVMRLYGPSKIAEQCSLHPDKEISIYCKDCQEPCCVTCLVQKHEGHKISSIEDVYLSAEKRLNENAKKLEKDVMPTLDKMVNETEKNRSEKREKINEVRDEINTFRNEMKQTVDVSCDNLLKTLDQNEIEFDYLIKRIDAQKRKVRELIKSIDEIIQKGDLSMIKYSPPSPGTLIPEVGTPKLTIPVFTPGRDILTIIRDRIGNIEWTDKSSGQTDASSITKFDPSMIHINEVGSFTSKIDVTSITTAGNNTAWVMWDDSDTMYLYDSSGKVVRSITVKGSKGINDMVIRRSGEMIVTCNDRKVRRVSVSGEVSTLIYTSPYRPEGVCLTDSEDVVVCKRGQVKKNNYIAVHSPDTGIKLREIRGIDGQGKQQTTDPYRVVSNGKDLYVVNCDPCHVVCVDERGDVKWVYDGKETKLSKSFDLRGISVDKYNNLFVTDWNNDCVHYIDRDGILIQTILIQDQTGLSGHWGICVDDKTGQVWVGNWDLRCLSQVVISKYL</sequence>
<evidence type="ECO:0000256" key="2">
    <source>
        <dbReference type="SAM" id="Coils"/>
    </source>
</evidence>
<dbReference type="SUPFAM" id="SSF101898">
    <property type="entry name" value="NHL repeat"/>
    <property type="match status" value="1"/>
</dbReference>
<gene>
    <name evidence="4" type="ORF">FSP39_010659</name>
</gene>
<evidence type="ECO:0000256" key="1">
    <source>
        <dbReference type="PROSITE-ProRule" id="PRU00024"/>
    </source>
</evidence>
<feature type="domain" description="B box-type" evidence="3">
    <location>
        <begin position="12"/>
        <end position="59"/>
    </location>
</feature>
<dbReference type="AlphaFoldDB" id="A0AA88XZI5"/>
<dbReference type="InterPro" id="IPR047153">
    <property type="entry name" value="TRIM45/56/19-like"/>
</dbReference>
<dbReference type="PROSITE" id="PS50119">
    <property type="entry name" value="ZF_BBOX"/>
    <property type="match status" value="2"/>
</dbReference>
<dbReference type="Gene3D" id="4.10.830.40">
    <property type="match status" value="1"/>
</dbReference>
<dbReference type="SMART" id="SM00336">
    <property type="entry name" value="BBOX"/>
    <property type="match status" value="2"/>
</dbReference>
<dbReference type="Gene3D" id="3.30.160.60">
    <property type="entry name" value="Classic Zinc Finger"/>
    <property type="match status" value="1"/>
</dbReference>
<dbReference type="SUPFAM" id="SSF57845">
    <property type="entry name" value="B-box zinc-binding domain"/>
    <property type="match status" value="1"/>
</dbReference>
<dbReference type="CDD" id="cd19756">
    <property type="entry name" value="Bbox2"/>
    <property type="match status" value="1"/>
</dbReference>
<evidence type="ECO:0000313" key="5">
    <source>
        <dbReference type="Proteomes" id="UP001186944"/>
    </source>
</evidence>
<keyword evidence="1" id="KW-0863">Zinc-finger</keyword>
<feature type="domain" description="B box-type" evidence="3">
    <location>
        <begin position="71"/>
        <end position="112"/>
    </location>
</feature>
<dbReference type="PANTHER" id="PTHR25462:SF296">
    <property type="entry name" value="MEIOTIC P26, ISOFORM F"/>
    <property type="match status" value="1"/>
</dbReference>
<keyword evidence="1" id="KW-0862">Zinc</keyword>
<protein>
    <recommendedName>
        <fullName evidence="3">B box-type domain-containing protein</fullName>
    </recommendedName>
</protein>
<evidence type="ECO:0000313" key="4">
    <source>
        <dbReference type="EMBL" id="KAK3093066.1"/>
    </source>
</evidence>
<dbReference type="EMBL" id="VSWD01000009">
    <property type="protein sequence ID" value="KAK3093066.1"/>
    <property type="molecule type" value="Genomic_DNA"/>
</dbReference>